<dbReference type="PROSITE" id="PS00166">
    <property type="entry name" value="ENOYL_COA_HYDRATASE"/>
    <property type="match status" value="1"/>
</dbReference>
<dbReference type="PANTHER" id="PTHR42964:SF1">
    <property type="entry name" value="POLYKETIDE BIOSYNTHESIS ENOYL-COA HYDRATASE PKSH-RELATED"/>
    <property type="match status" value="1"/>
</dbReference>
<dbReference type="PANTHER" id="PTHR42964">
    <property type="entry name" value="ENOYL-COA HYDRATASE"/>
    <property type="match status" value="1"/>
</dbReference>
<accession>A0ABV7L480</accession>
<name>A0ABV7L480_9PROT</name>
<dbReference type="SUPFAM" id="SSF52096">
    <property type="entry name" value="ClpP/crotonase"/>
    <property type="match status" value="1"/>
</dbReference>
<dbReference type="InterPro" id="IPR051683">
    <property type="entry name" value="Enoyl-CoA_Hydratase/Isomerase"/>
</dbReference>
<organism evidence="3 4">
    <name type="scientific">Marinibaculum pumilum</name>
    <dbReference type="NCBI Taxonomy" id="1766165"/>
    <lineage>
        <taxon>Bacteria</taxon>
        <taxon>Pseudomonadati</taxon>
        <taxon>Pseudomonadota</taxon>
        <taxon>Alphaproteobacteria</taxon>
        <taxon>Rhodospirillales</taxon>
        <taxon>Rhodospirillaceae</taxon>
        <taxon>Marinibaculum</taxon>
    </lineage>
</organism>
<evidence type="ECO:0000256" key="2">
    <source>
        <dbReference type="RuleBase" id="RU003707"/>
    </source>
</evidence>
<evidence type="ECO:0000313" key="4">
    <source>
        <dbReference type="Proteomes" id="UP001595528"/>
    </source>
</evidence>
<reference evidence="4" key="1">
    <citation type="journal article" date="2019" name="Int. J. Syst. Evol. Microbiol.">
        <title>The Global Catalogue of Microorganisms (GCM) 10K type strain sequencing project: providing services to taxonomists for standard genome sequencing and annotation.</title>
        <authorList>
            <consortium name="The Broad Institute Genomics Platform"/>
            <consortium name="The Broad Institute Genome Sequencing Center for Infectious Disease"/>
            <person name="Wu L."/>
            <person name="Ma J."/>
        </authorList>
    </citation>
    <scope>NUCLEOTIDE SEQUENCE [LARGE SCALE GENOMIC DNA]</scope>
    <source>
        <strain evidence="4">KCTC 42964</strain>
    </source>
</reference>
<dbReference type="Proteomes" id="UP001595528">
    <property type="component" value="Unassembled WGS sequence"/>
</dbReference>
<comment type="caution">
    <text evidence="3">The sequence shown here is derived from an EMBL/GenBank/DDBJ whole genome shotgun (WGS) entry which is preliminary data.</text>
</comment>
<evidence type="ECO:0000313" key="3">
    <source>
        <dbReference type="EMBL" id="MFC3229254.1"/>
    </source>
</evidence>
<proteinExistence type="inferred from homology"/>
<gene>
    <name evidence="3" type="ORF">ACFOGJ_18550</name>
</gene>
<dbReference type="RefSeq" id="WP_379903280.1">
    <property type="nucleotide sequence ID" value="NZ_JBHRTR010000031.1"/>
</dbReference>
<dbReference type="Gene3D" id="3.90.226.10">
    <property type="entry name" value="2-enoyl-CoA Hydratase, Chain A, domain 1"/>
    <property type="match status" value="1"/>
</dbReference>
<sequence>MTEPVLLSEDRDGVRHLVMNRPEKLNALNFALTEALVAAFEAAEADGAVRAMILTGAGRGFCAGADTSEFKDLTPDNRDLVERRAALTGRLHAVVPQLRMPVVALVNGHAMGGGAGLALACDYVMAADSAIFAYPEVRHGIVAAIVMASLVRQVGRKIAFDLVATGRRIDAAEAQALGLVNRVVPAAALADEGAALAASLAAQSPQAMAESKKLLQAVADLPLQEGLELGRQTNARMRGFRKDDAS</sequence>
<evidence type="ECO:0000256" key="1">
    <source>
        <dbReference type="ARBA" id="ARBA00005254"/>
    </source>
</evidence>
<dbReference type="Pfam" id="PF00378">
    <property type="entry name" value="ECH_1"/>
    <property type="match status" value="1"/>
</dbReference>
<protein>
    <submittedName>
        <fullName evidence="3">Enoyl-CoA hydratase/isomerase family protein</fullName>
    </submittedName>
</protein>
<dbReference type="InterPro" id="IPR029045">
    <property type="entry name" value="ClpP/crotonase-like_dom_sf"/>
</dbReference>
<dbReference type="InterPro" id="IPR001753">
    <property type="entry name" value="Enoyl-CoA_hydra/iso"/>
</dbReference>
<dbReference type="InterPro" id="IPR018376">
    <property type="entry name" value="Enoyl-CoA_hyd/isom_CS"/>
</dbReference>
<keyword evidence="4" id="KW-1185">Reference proteome</keyword>
<dbReference type="EMBL" id="JBHRTR010000031">
    <property type="protein sequence ID" value="MFC3229254.1"/>
    <property type="molecule type" value="Genomic_DNA"/>
</dbReference>
<comment type="similarity">
    <text evidence="1 2">Belongs to the enoyl-CoA hydratase/isomerase family.</text>
</comment>
<dbReference type="CDD" id="cd06558">
    <property type="entry name" value="crotonase-like"/>
    <property type="match status" value="1"/>
</dbReference>